<accession>A0AAE1DUY5</accession>
<feature type="region of interest" description="Disordered" evidence="1">
    <location>
        <begin position="1"/>
        <end position="59"/>
    </location>
</feature>
<name>A0AAE1DUY5_9GAST</name>
<dbReference type="EMBL" id="JAWDGP010002498">
    <property type="protein sequence ID" value="KAK3782503.1"/>
    <property type="molecule type" value="Genomic_DNA"/>
</dbReference>
<sequence>MAVNSSPHQENASVRLSSAVSPYPTPLGKKNPGSERYAPSHMKENRKDNKREDSSWTGGQWMCGFVLSTVRQRNIKSDWVMDGAHDTITLA</sequence>
<comment type="caution">
    <text evidence="2">The sequence shown here is derived from an EMBL/GenBank/DDBJ whole genome shotgun (WGS) entry which is preliminary data.</text>
</comment>
<dbReference type="AlphaFoldDB" id="A0AAE1DUY5"/>
<evidence type="ECO:0000256" key="1">
    <source>
        <dbReference type="SAM" id="MobiDB-lite"/>
    </source>
</evidence>
<feature type="compositionally biased region" description="Basic and acidic residues" evidence="1">
    <location>
        <begin position="41"/>
        <end position="54"/>
    </location>
</feature>
<gene>
    <name evidence="2" type="ORF">RRG08_061733</name>
</gene>
<feature type="compositionally biased region" description="Polar residues" evidence="1">
    <location>
        <begin position="1"/>
        <end position="20"/>
    </location>
</feature>
<evidence type="ECO:0000313" key="2">
    <source>
        <dbReference type="EMBL" id="KAK3782503.1"/>
    </source>
</evidence>
<keyword evidence="3" id="KW-1185">Reference proteome</keyword>
<dbReference type="Proteomes" id="UP001283361">
    <property type="component" value="Unassembled WGS sequence"/>
</dbReference>
<proteinExistence type="predicted"/>
<protein>
    <submittedName>
        <fullName evidence="2">Uncharacterized protein</fullName>
    </submittedName>
</protein>
<organism evidence="2 3">
    <name type="scientific">Elysia crispata</name>
    <name type="common">lettuce slug</name>
    <dbReference type="NCBI Taxonomy" id="231223"/>
    <lineage>
        <taxon>Eukaryota</taxon>
        <taxon>Metazoa</taxon>
        <taxon>Spiralia</taxon>
        <taxon>Lophotrochozoa</taxon>
        <taxon>Mollusca</taxon>
        <taxon>Gastropoda</taxon>
        <taxon>Heterobranchia</taxon>
        <taxon>Euthyneura</taxon>
        <taxon>Panpulmonata</taxon>
        <taxon>Sacoglossa</taxon>
        <taxon>Placobranchoidea</taxon>
        <taxon>Plakobranchidae</taxon>
        <taxon>Elysia</taxon>
    </lineage>
</organism>
<reference evidence="2" key="1">
    <citation type="journal article" date="2023" name="G3 (Bethesda)">
        <title>A reference genome for the long-term kleptoplast-retaining sea slug Elysia crispata morphotype clarki.</title>
        <authorList>
            <person name="Eastman K.E."/>
            <person name="Pendleton A.L."/>
            <person name="Shaikh M.A."/>
            <person name="Suttiyut T."/>
            <person name="Ogas R."/>
            <person name="Tomko P."/>
            <person name="Gavelis G."/>
            <person name="Widhalm J.R."/>
            <person name="Wisecaver J.H."/>
        </authorList>
    </citation>
    <scope>NUCLEOTIDE SEQUENCE</scope>
    <source>
        <strain evidence="2">ECLA1</strain>
    </source>
</reference>
<evidence type="ECO:0000313" key="3">
    <source>
        <dbReference type="Proteomes" id="UP001283361"/>
    </source>
</evidence>